<dbReference type="Gene3D" id="3.90.70.10">
    <property type="entry name" value="Cysteine proteinases"/>
    <property type="match status" value="1"/>
</dbReference>
<dbReference type="PANTHER" id="PTHR24006">
    <property type="entry name" value="UBIQUITIN CARBOXYL-TERMINAL HYDROLASE"/>
    <property type="match status" value="1"/>
</dbReference>
<dbReference type="OrthoDB" id="2020758at2759"/>
<evidence type="ECO:0000256" key="5">
    <source>
        <dbReference type="ARBA" id="ARBA00022786"/>
    </source>
</evidence>
<evidence type="ECO:0000313" key="9">
    <source>
        <dbReference type="EMBL" id="ORX83860.1"/>
    </source>
</evidence>
<dbReference type="AlphaFoldDB" id="A0A1Y1XDM4"/>
<sequence length="343" mass="39112">MPITRSLYLTLKELSRPLKHKQVYSPYDILSSLEKKKSWVSSRQEQDAQELFQLISSWLSEEAEDIFSRKLSISPLDLDDQRSEASLRMVRNPFTGFAAHRISCVQCGYTDTIKHFAFDNISLTLPQTARCTLKECLRNYTSIDSLTDFNCRQCSLNATRCRIKEALSKATTQAKTLQLQSNLSLVEDALARDVSAELPEVKITRITSKHTTKQVMFARPPPVLCLHLARSIYLSNGMLAKNPCLVEFPVQLDLSPYCTDGHLSLSPLKPISTYRPSSPDNHALYTLRSVVVHYGSHYSGHFATYRRREDCSWLRISDDKVEEVPLEEVLGCEAYMLFYEALK</sequence>
<dbReference type="GO" id="GO:0005829">
    <property type="term" value="C:cytosol"/>
    <property type="evidence" value="ECO:0007669"/>
    <property type="project" value="TreeGrafter"/>
</dbReference>
<dbReference type="Proteomes" id="UP000193498">
    <property type="component" value="Unassembled WGS sequence"/>
</dbReference>
<dbReference type="PROSITE" id="PS00973">
    <property type="entry name" value="USP_2"/>
    <property type="match status" value="1"/>
</dbReference>
<proteinExistence type="inferred from homology"/>
<keyword evidence="5" id="KW-0833">Ubl conjugation pathway</keyword>
<protein>
    <recommendedName>
        <fullName evidence="3">ubiquitinyl hydrolase 1</fullName>
        <ecNumber evidence="3">3.4.19.12</ecNumber>
    </recommendedName>
</protein>
<reference evidence="9 10" key="1">
    <citation type="submission" date="2016-07" db="EMBL/GenBank/DDBJ databases">
        <title>Pervasive Adenine N6-methylation of Active Genes in Fungi.</title>
        <authorList>
            <consortium name="DOE Joint Genome Institute"/>
            <person name="Mondo S.J."/>
            <person name="Dannebaum R.O."/>
            <person name="Kuo R.C."/>
            <person name="Labutti K."/>
            <person name="Haridas S."/>
            <person name="Kuo A."/>
            <person name="Salamov A."/>
            <person name="Ahrendt S.R."/>
            <person name="Lipzen A."/>
            <person name="Sullivan W."/>
            <person name="Andreopoulos W.B."/>
            <person name="Clum A."/>
            <person name="Lindquist E."/>
            <person name="Daum C."/>
            <person name="Ramamoorthy G.K."/>
            <person name="Gryganskyi A."/>
            <person name="Culley D."/>
            <person name="Magnuson J.K."/>
            <person name="James T.Y."/>
            <person name="O'Malley M.A."/>
            <person name="Stajich J.E."/>
            <person name="Spatafora J.W."/>
            <person name="Visel A."/>
            <person name="Grigoriev I.V."/>
        </authorList>
    </citation>
    <scope>NUCLEOTIDE SEQUENCE [LARGE SCALE GENOMIC DNA]</scope>
    <source>
        <strain evidence="9 10">CBS 931.73</strain>
    </source>
</reference>
<dbReference type="Pfam" id="PF00443">
    <property type="entry name" value="UCH"/>
    <property type="match status" value="1"/>
</dbReference>
<dbReference type="STRING" id="1314790.A0A1Y1XDM4"/>
<evidence type="ECO:0000256" key="6">
    <source>
        <dbReference type="ARBA" id="ARBA00022801"/>
    </source>
</evidence>
<dbReference type="InParanoid" id="A0A1Y1XDM4"/>
<dbReference type="CDD" id="cd02662">
    <property type="entry name" value="Peptidase_C19F"/>
    <property type="match status" value="1"/>
</dbReference>
<name>A0A1Y1XDM4_9FUNG</name>
<evidence type="ECO:0000256" key="3">
    <source>
        <dbReference type="ARBA" id="ARBA00012759"/>
    </source>
</evidence>
<evidence type="ECO:0000256" key="2">
    <source>
        <dbReference type="ARBA" id="ARBA00009085"/>
    </source>
</evidence>
<keyword evidence="6" id="KW-0378">Hydrolase</keyword>
<comment type="caution">
    <text evidence="9">The sequence shown here is derived from an EMBL/GenBank/DDBJ whole genome shotgun (WGS) entry which is preliminary data.</text>
</comment>
<comment type="similarity">
    <text evidence="2">Belongs to the peptidase C19 family.</text>
</comment>
<keyword evidence="7" id="KW-0788">Thiol protease</keyword>
<dbReference type="InterPro" id="IPR001394">
    <property type="entry name" value="Peptidase_C19_UCH"/>
</dbReference>
<evidence type="ECO:0000313" key="10">
    <source>
        <dbReference type="Proteomes" id="UP000193498"/>
    </source>
</evidence>
<dbReference type="GO" id="GO:0006508">
    <property type="term" value="P:proteolysis"/>
    <property type="evidence" value="ECO:0007669"/>
    <property type="project" value="UniProtKB-KW"/>
</dbReference>
<keyword evidence="4" id="KW-0645">Protease</keyword>
<evidence type="ECO:0000256" key="1">
    <source>
        <dbReference type="ARBA" id="ARBA00000707"/>
    </source>
</evidence>
<dbReference type="SUPFAM" id="SSF54001">
    <property type="entry name" value="Cysteine proteinases"/>
    <property type="match status" value="1"/>
</dbReference>
<dbReference type="EC" id="3.4.19.12" evidence="3"/>
<keyword evidence="10" id="KW-1185">Reference proteome</keyword>
<dbReference type="PANTHER" id="PTHR24006:SF888">
    <property type="entry name" value="UBIQUITIN CARBOXYL-TERMINAL HYDROLASE 30"/>
    <property type="match status" value="1"/>
</dbReference>
<organism evidence="9 10">
    <name type="scientific">Basidiobolus meristosporus CBS 931.73</name>
    <dbReference type="NCBI Taxonomy" id="1314790"/>
    <lineage>
        <taxon>Eukaryota</taxon>
        <taxon>Fungi</taxon>
        <taxon>Fungi incertae sedis</taxon>
        <taxon>Zoopagomycota</taxon>
        <taxon>Entomophthoromycotina</taxon>
        <taxon>Basidiobolomycetes</taxon>
        <taxon>Basidiobolales</taxon>
        <taxon>Basidiobolaceae</taxon>
        <taxon>Basidiobolus</taxon>
    </lineage>
</organism>
<dbReference type="GO" id="GO:0004843">
    <property type="term" value="F:cysteine-type deubiquitinase activity"/>
    <property type="evidence" value="ECO:0007669"/>
    <property type="project" value="UniProtKB-EC"/>
</dbReference>
<evidence type="ECO:0000256" key="7">
    <source>
        <dbReference type="ARBA" id="ARBA00022807"/>
    </source>
</evidence>
<evidence type="ECO:0000259" key="8">
    <source>
        <dbReference type="PROSITE" id="PS50235"/>
    </source>
</evidence>
<dbReference type="PROSITE" id="PS50235">
    <property type="entry name" value="USP_3"/>
    <property type="match status" value="1"/>
</dbReference>
<dbReference type="InterPro" id="IPR038765">
    <property type="entry name" value="Papain-like_cys_pep_sf"/>
</dbReference>
<dbReference type="GO" id="GO:0016579">
    <property type="term" value="P:protein deubiquitination"/>
    <property type="evidence" value="ECO:0007669"/>
    <property type="project" value="InterPro"/>
</dbReference>
<comment type="catalytic activity">
    <reaction evidence="1">
        <text>Thiol-dependent hydrolysis of ester, thioester, amide, peptide and isopeptide bonds formed by the C-terminal Gly of ubiquitin (a 76-residue protein attached to proteins as an intracellular targeting signal).</text>
        <dbReference type="EC" id="3.4.19.12"/>
    </reaction>
</comment>
<dbReference type="InterPro" id="IPR028889">
    <property type="entry name" value="USP"/>
</dbReference>
<dbReference type="InterPro" id="IPR018200">
    <property type="entry name" value="USP_CS"/>
</dbReference>
<accession>A0A1Y1XDM4</accession>
<feature type="domain" description="USP" evidence="8">
    <location>
        <begin position="1"/>
        <end position="342"/>
    </location>
</feature>
<gene>
    <name evidence="9" type="ORF">K493DRAFT_411634</name>
</gene>
<evidence type="ECO:0000256" key="4">
    <source>
        <dbReference type="ARBA" id="ARBA00022670"/>
    </source>
</evidence>
<dbReference type="EMBL" id="MCFE01000626">
    <property type="protein sequence ID" value="ORX83860.1"/>
    <property type="molecule type" value="Genomic_DNA"/>
</dbReference>
<dbReference type="GO" id="GO:0005634">
    <property type="term" value="C:nucleus"/>
    <property type="evidence" value="ECO:0007669"/>
    <property type="project" value="TreeGrafter"/>
</dbReference>
<dbReference type="InterPro" id="IPR050164">
    <property type="entry name" value="Peptidase_C19"/>
</dbReference>